<keyword evidence="3" id="KW-1185">Reference proteome</keyword>
<organism evidence="2 3">
    <name type="scientific">Roseovarius atlanticus</name>
    <dbReference type="NCBI Taxonomy" id="1641875"/>
    <lineage>
        <taxon>Bacteria</taxon>
        <taxon>Pseudomonadati</taxon>
        <taxon>Pseudomonadota</taxon>
        <taxon>Alphaproteobacteria</taxon>
        <taxon>Rhodobacterales</taxon>
        <taxon>Roseobacteraceae</taxon>
        <taxon>Roseovarius</taxon>
    </lineage>
</organism>
<reference evidence="2 3" key="1">
    <citation type="submission" date="2015-04" db="EMBL/GenBank/DDBJ databases">
        <title>The draft genome sequence of Roseovarius sp.R12b.</title>
        <authorList>
            <person name="Li G."/>
            <person name="Lai Q."/>
            <person name="Shao Z."/>
            <person name="Yan P."/>
        </authorList>
    </citation>
    <scope>NUCLEOTIDE SEQUENCE [LARGE SCALE GENOMIC DNA]</scope>
    <source>
        <strain evidence="2 3">R12B</strain>
    </source>
</reference>
<comment type="caution">
    <text evidence="2">The sequence shown here is derived from an EMBL/GenBank/DDBJ whole genome shotgun (WGS) entry which is preliminary data.</text>
</comment>
<accession>A0A0T5NYJ6</accession>
<evidence type="ECO:0000313" key="3">
    <source>
        <dbReference type="Proteomes" id="UP000051295"/>
    </source>
</evidence>
<evidence type="ECO:0000313" key="2">
    <source>
        <dbReference type="EMBL" id="KRS13954.1"/>
    </source>
</evidence>
<sequence>MTFLPSVPAGAGQNLQKLAVKSASGSAESSASGNNSDNATGGDEPRPDATLRIGHDAVSRLPAKASGESVLDARIKSQETPRDQLVAAQYELVGRQQDLLRASTRLEQSRAVRDITDLREMIAVLKIEVSGDQAPGPSDIPAVEDGS</sequence>
<dbReference type="EMBL" id="LAXJ01000003">
    <property type="protein sequence ID" value="KRS13954.1"/>
    <property type="molecule type" value="Genomic_DNA"/>
</dbReference>
<feature type="region of interest" description="Disordered" evidence="1">
    <location>
        <begin position="18"/>
        <end position="50"/>
    </location>
</feature>
<dbReference type="Proteomes" id="UP000051295">
    <property type="component" value="Unassembled WGS sequence"/>
</dbReference>
<dbReference type="STRING" id="1641875.XM53_05275"/>
<feature type="compositionally biased region" description="Low complexity" evidence="1">
    <location>
        <begin position="22"/>
        <end position="42"/>
    </location>
</feature>
<dbReference type="AlphaFoldDB" id="A0A0T5NYJ6"/>
<dbReference type="PATRIC" id="fig|1641875.4.peg.3078"/>
<gene>
    <name evidence="2" type="ORF">XM53_05275</name>
</gene>
<proteinExistence type="predicted"/>
<evidence type="ECO:0000256" key="1">
    <source>
        <dbReference type="SAM" id="MobiDB-lite"/>
    </source>
</evidence>
<protein>
    <submittedName>
        <fullName evidence="2">Uncharacterized protein</fullName>
    </submittedName>
</protein>
<name>A0A0T5NYJ6_9RHOB</name>